<dbReference type="SMART" id="SM00382">
    <property type="entry name" value="AAA"/>
    <property type="match status" value="1"/>
</dbReference>
<evidence type="ECO:0000256" key="4">
    <source>
        <dbReference type="ARBA" id="ARBA00022840"/>
    </source>
</evidence>
<evidence type="ECO:0000313" key="11">
    <source>
        <dbReference type="EMBL" id="MDM7831685.1"/>
    </source>
</evidence>
<gene>
    <name evidence="11" type="primary">cydC</name>
    <name evidence="11" type="ORF">QRT05_10105</name>
</gene>
<keyword evidence="12" id="KW-1185">Reference proteome</keyword>
<feature type="transmembrane region" description="Helical" evidence="8">
    <location>
        <begin position="51"/>
        <end position="70"/>
    </location>
</feature>
<name>A0ABT7S7V0_9CELL</name>
<dbReference type="PANTHER" id="PTHR24221">
    <property type="entry name" value="ATP-BINDING CASSETTE SUB-FAMILY B"/>
    <property type="match status" value="1"/>
</dbReference>
<comment type="subcellular location">
    <subcellularLocation>
        <location evidence="1">Cell membrane</location>
        <topology evidence="1">Multi-pass membrane protein</topology>
    </subcellularLocation>
</comment>
<dbReference type="InterPro" id="IPR011527">
    <property type="entry name" value="ABC1_TM_dom"/>
</dbReference>
<dbReference type="SUPFAM" id="SSF90123">
    <property type="entry name" value="ABC transporter transmembrane region"/>
    <property type="match status" value="1"/>
</dbReference>
<dbReference type="InterPro" id="IPR036640">
    <property type="entry name" value="ABC1_TM_sf"/>
</dbReference>
<feature type="transmembrane region" description="Helical" evidence="8">
    <location>
        <begin position="21"/>
        <end position="45"/>
    </location>
</feature>
<evidence type="ECO:0000256" key="8">
    <source>
        <dbReference type="SAM" id="Phobius"/>
    </source>
</evidence>
<dbReference type="InterPro" id="IPR003439">
    <property type="entry name" value="ABC_transporter-like_ATP-bd"/>
</dbReference>
<dbReference type="InterPro" id="IPR027417">
    <property type="entry name" value="P-loop_NTPase"/>
</dbReference>
<dbReference type="Gene3D" id="1.20.1560.10">
    <property type="entry name" value="ABC transporter type 1, transmembrane domain"/>
    <property type="match status" value="1"/>
</dbReference>
<proteinExistence type="predicted"/>
<dbReference type="InterPro" id="IPR039421">
    <property type="entry name" value="Type_1_exporter"/>
</dbReference>
<reference evidence="11 12" key="1">
    <citation type="submission" date="2023-06" db="EMBL/GenBank/DDBJ databases">
        <title>Cellulomonas sp. MW9 Whole genome sequence.</title>
        <authorList>
            <person name="Park S."/>
        </authorList>
    </citation>
    <scope>NUCLEOTIDE SEQUENCE [LARGE SCALE GENOMIC DNA]</scope>
    <source>
        <strain evidence="11 12">MW9</strain>
    </source>
</reference>
<dbReference type="Pfam" id="PF00005">
    <property type="entry name" value="ABC_tran"/>
    <property type="match status" value="1"/>
</dbReference>
<keyword evidence="3" id="KW-0547">Nucleotide-binding</keyword>
<dbReference type="EMBL" id="JAUCGR010000002">
    <property type="protein sequence ID" value="MDM7831685.1"/>
    <property type="molecule type" value="Genomic_DNA"/>
</dbReference>
<keyword evidence="5 8" id="KW-1133">Transmembrane helix</keyword>
<feature type="domain" description="ABC transmembrane type-1" evidence="10">
    <location>
        <begin position="23"/>
        <end position="304"/>
    </location>
</feature>
<keyword evidence="2 8" id="KW-0812">Transmembrane</keyword>
<dbReference type="Gene3D" id="3.40.50.300">
    <property type="entry name" value="P-loop containing nucleotide triphosphate hydrolases"/>
    <property type="match status" value="1"/>
</dbReference>
<evidence type="ECO:0000256" key="1">
    <source>
        <dbReference type="ARBA" id="ARBA00004651"/>
    </source>
</evidence>
<evidence type="ECO:0000256" key="7">
    <source>
        <dbReference type="SAM" id="MobiDB-lite"/>
    </source>
</evidence>
<dbReference type="PROSITE" id="PS50893">
    <property type="entry name" value="ABC_TRANSPORTER_2"/>
    <property type="match status" value="1"/>
</dbReference>
<keyword evidence="6 8" id="KW-0472">Membrane</keyword>
<dbReference type="InterPro" id="IPR003593">
    <property type="entry name" value="AAA+_ATPase"/>
</dbReference>
<feature type="transmembrane region" description="Helical" evidence="8">
    <location>
        <begin position="136"/>
        <end position="156"/>
    </location>
</feature>
<dbReference type="PANTHER" id="PTHR24221:SF654">
    <property type="entry name" value="ATP-BINDING CASSETTE SUB-FAMILY B MEMBER 6"/>
    <property type="match status" value="1"/>
</dbReference>
<dbReference type="InterPro" id="IPR017871">
    <property type="entry name" value="ABC_transporter-like_CS"/>
</dbReference>
<protein>
    <submittedName>
        <fullName evidence="11">Thiol reductant ABC exporter subunit CydC</fullName>
    </submittedName>
</protein>
<dbReference type="RefSeq" id="WP_289447093.1">
    <property type="nucleotide sequence ID" value="NZ_JAUCGR010000002.1"/>
</dbReference>
<comment type="caution">
    <text evidence="11">The sequence shown here is derived from an EMBL/GenBank/DDBJ whole genome shotgun (WGS) entry which is preliminary data.</text>
</comment>
<dbReference type="Proteomes" id="UP001321453">
    <property type="component" value="Unassembled WGS sequence"/>
</dbReference>
<evidence type="ECO:0000313" key="12">
    <source>
        <dbReference type="Proteomes" id="UP001321453"/>
    </source>
</evidence>
<evidence type="ECO:0000256" key="3">
    <source>
        <dbReference type="ARBA" id="ARBA00022741"/>
    </source>
</evidence>
<dbReference type="PROSITE" id="PS00211">
    <property type="entry name" value="ABC_TRANSPORTER_1"/>
    <property type="match status" value="1"/>
</dbReference>
<dbReference type="PROSITE" id="PS51257">
    <property type="entry name" value="PROKAR_LIPOPROTEIN"/>
    <property type="match status" value="1"/>
</dbReference>
<sequence length="591" mass="59773">MTRGTLRRAVALLEVDRRRAAQAVALGTLALGCAVALAAVAAWLIARASQMPPVLTLSVATVAVRAFGIGRGVLRYCERLVSHDVALRGMTTLRTTLYTRMSQGQPAALLTVRRGDLLTRIGADVDTVGDVVVRGVLPAAVAAVLGVLTVGAMALIFPPAGIALALCLLLAGVLAPVLAAAGAGRTQERAAEGRARATASALGILDDAGPLAVAGRTHAELAALAAADRDVAAATDAGAPASALAAGVGQLATGLAVLAALVTGVPAVTSGRLSAVALAVVVLTPLAAFEATSVLPAAAVQVQRSRAAAARILALLDAAGPALEPAAGPTHGSPSTAPDAPDASPARPQDAALVARDLQCGWPGRPPVVRGLDLHVEPGRSIAVVGPSGSGKTTLLVTLAGLLPRQGGSLSIDSTDLDLVDRAGGAVLHVAEDGHVFGTSILENLRVARGDVTPDQARAALGDVALTGWLAAQPDGLDTLLGPDGRTLSGGERRRLLLARGLLSPAPVLLVDEPAEHLDPGTADAVVRALLTRHRDRGVVVVTHRLTALDAADEVIRLEGGRVAARGTHAALLASDRRYREDLAEESREDA</sequence>
<evidence type="ECO:0000256" key="2">
    <source>
        <dbReference type="ARBA" id="ARBA00022692"/>
    </source>
</evidence>
<keyword evidence="4" id="KW-0067">ATP-binding</keyword>
<dbReference type="SUPFAM" id="SSF52540">
    <property type="entry name" value="P-loop containing nucleoside triphosphate hydrolases"/>
    <property type="match status" value="1"/>
</dbReference>
<accession>A0ABT7S7V0</accession>
<organism evidence="11 12">
    <name type="scientific">Cellulomonas edaphi</name>
    <dbReference type="NCBI Taxonomy" id="3053468"/>
    <lineage>
        <taxon>Bacteria</taxon>
        <taxon>Bacillati</taxon>
        <taxon>Actinomycetota</taxon>
        <taxon>Actinomycetes</taxon>
        <taxon>Micrococcales</taxon>
        <taxon>Cellulomonadaceae</taxon>
        <taxon>Cellulomonas</taxon>
    </lineage>
</organism>
<evidence type="ECO:0000259" key="10">
    <source>
        <dbReference type="PROSITE" id="PS50929"/>
    </source>
</evidence>
<evidence type="ECO:0000259" key="9">
    <source>
        <dbReference type="PROSITE" id="PS50893"/>
    </source>
</evidence>
<evidence type="ECO:0000256" key="5">
    <source>
        <dbReference type="ARBA" id="ARBA00022989"/>
    </source>
</evidence>
<dbReference type="InterPro" id="IPR014223">
    <property type="entry name" value="ABC_CydC/D"/>
</dbReference>
<feature type="transmembrane region" description="Helical" evidence="8">
    <location>
        <begin position="162"/>
        <end position="184"/>
    </location>
</feature>
<feature type="region of interest" description="Disordered" evidence="7">
    <location>
        <begin position="324"/>
        <end position="350"/>
    </location>
</feature>
<feature type="domain" description="ABC transporter" evidence="9">
    <location>
        <begin position="353"/>
        <end position="585"/>
    </location>
</feature>
<dbReference type="PROSITE" id="PS50929">
    <property type="entry name" value="ABC_TM1F"/>
    <property type="match status" value="1"/>
</dbReference>
<evidence type="ECO:0000256" key="6">
    <source>
        <dbReference type="ARBA" id="ARBA00023136"/>
    </source>
</evidence>
<dbReference type="NCBIfam" id="TIGR02868">
    <property type="entry name" value="CydC"/>
    <property type="match status" value="1"/>
</dbReference>